<evidence type="ECO:0000313" key="10">
    <source>
        <dbReference type="RefSeq" id="XP_017891650.1"/>
    </source>
</evidence>
<protein>
    <submittedName>
        <fullName evidence="10">Zinc finger protein 600-like</fullName>
    </submittedName>
</protein>
<feature type="domain" description="C2H2-type" evidence="8">
    <location>
        <begin position="386"/>
        <end position="414"/>
    </location>
</feature>
<keyword evidence="6" id="KW-0539">Nucleus</keyword>
<proteinExistence type="predicted"/>
<evidence type="ECO:0000256" key="7">
    <source>
        <dbReference type="PROSITE-ProRule" id="PRU00042"/>
    </source>
</evidence>
<dbReference type="GO" id="GO:0001228">
    <property type="term" value="F:DNA-binding transcription activator activity, RNA polymerase II-specific"/>
    <property type="evidence" value="ECO:0007669"/>
    <property type="project" value="TreeGrafter"/>
</dbReference>
<dbReference type="GO" id="GO:0005634">
    <property type="term" value="C:nucleus"/>
    <property type="evidence" value="ECO:0007669"/>
    <property type="project" value="UniProtKB-SubCell"/>
</dbReference>
<dbReference type="GeneID" id="108631926"/>
<dbReference type="PANTHER" id="PTHR24376:SF216">
    <property type="entry name" value="ZINC FINGER PROTEIN 420-LIKE"/>
    <property type="match status" value="1"/>
</dbReference>
<name>A0AAJ7NES9_9HYME</name>
<dbReference type="Pfam" id="PF00096">
    <property type="entry name" value="zf-C2H2"/>
    <property type="match status" value="2"/>
</dbReference>
<dbReference type="PROSITE" id="PS50157">
    <property type="entry name" value="ZINC_FINGER_C2H2_2"/>
    <property type="match status" value="8"/>
</dbReference>
<evidence type="ECO:0000256" key="2">
    <source>
        <dbReference type="ARBA" id="ARBA00022723"/>
    </source>
</evidence>
<evidence type="ECO:0000313" key="9">
    <source>
        <dbReference type="Proteomes" id="UP000694925"/>
    </source>
</evidence>
<evidence type="ECO:0000259" key="8">
    <source>
        <dbReference type="PROSITE" id="PS50157"/>
    </source>
</evidence>
<feature type="domain" description="C2H2-type" evidence="8">
    <location>
        <begin position="564"/>
        <end position="592"/>
    </location>
</feature>
<dbReference type="SMART" id="SM00355">
    <property type="entry name" value="ZnF_C2H2"/>
    <property type="match status" value="11"/>
</dbReference>
<dbReference type="InterPro" id="IPR013087">
    <property type="entry name" value="Znf_C2H2_type"/>
</dbReference>
<feature type="domain" description="C2H2-type" evidence="8">
    <location>
        <begin position="205"/>
        <end position="233"/>
    </location>
</feature>
<keyword evidence="2" id="KW-0479">Metal-binding</keyword>
<keyword evidence="3" id="KW-0677">Repeat</keyword>
<dbReference type="PROSITE" id="PS00028">
    <property type="entry name" value="ZINC_FINGER_C2H2_1"/>
    <property type="match status" value="8"/>
</dbReference>
<keyword evidence="4 7" id="KW-0863">Zinc-finger</keyword>
<dbReference type="KEGG" id="ccal:108631926"/>
<accession>A0AAJ7NES9</accession>
<evidence type="ECO:0000256" key="3">
    <source>
        <dbReference type="ARBA" id="ARBA00022737"/>
    </source>
</evidence>
<gene>
    <name evidence="10" type="primary">LOC108631926</name>
</gene>
<dbReference type="GO" id="GO:0000978">
    <property type="term" value="F:RNA polymerase II cis-regulatory region sequence-specific DNA binding"/>
    <property type="evidence" value="ECO:0007669"/>
    <property type="project" value="TreeGrafter"/>
</dbReference>
<feature type="domain" description="C2H2-type" evidence="8">
    <location>
        <begin position="445"/>
        <end position="468"/>
    </location>
</feature>
<dbReference type="Gene3D" id="3.30.160.60">
    <property type="entry name" value="Classic Zinc Finger"/>
    <property type="match status" value="4"/>
</dbReference>
<feature type="domain" description="C2H2-type" evidence="8">
    <location>
        <begin position="505"/>
        <end position="534"/>
    </location>
</feature>
<organism evidence="9 10">
    <name type="scientific">Ceratina calcarata</name>
    <dbReference type="NCBI Taxonomy" id="156304"/>
    <lineage>
        <taxon>Eukaryota</taxon>
        <taxon>Metazoa</taxon>
        <taxon>Ecdysozoa</taxon>
        <taxon>Arthropoda</taxon>
        <taxon>Hexapoda</taxon>
        <taxon>Insecta</taxon>
        <taxon>Pterygota</taxon>
        <taxon>Neoptera</taxon>
        <taxon>Endopterygota</taxon>
        <taxon>Hymenoptera</taxon>
        <taxon>Apocrita</taxon>
        <taxon>Aculeata</taxon>
        <taxon>Apoidea</taxon>
        <taxon>Anthophila</taxon>
        <taxon>Apidae</taxon>
        <taxon>Ceratina</taxon>
        <taxon>Zadontomerus</taxon>
    </lineage>
</organism>
<feature type="domain" description="C2H2-type" evidence="8">
    <location>
        <begin position="533"/>
        <end position="561"/>
    </location>
</feature>
<dbReference type="AlphaFoldDB" id="A0AAJ7NES9"/>
<dbReference type="Proteomes" id="UP000694925">
    <property type="component" value="Unplaced"/>
</dbReference>
<evidence type="ECO:0000256" key="6">
    <source>
        <dbReference type="ARBA" id="ARBA00023242"/>
    </source>
</evidence>
<evidence type="ECO:0000256" key="4">
    <source>
        <dbReference type="ARBA" id="ARBA00022771"/>
    </source>
</evidence>
<keyword evidence="9" id="KW-1185">Reference proteome</keyword>
<evidence type="ECO:0000256" key="1">
    <source>
        <dbReference type="ARBA" id="ARBA00004123"/>
    </source>
</evidence>
<keyword evidence="5" id="KW-0862">Zinc</keyword>
<feature type="non-terminal residue" evidence="10">
    <location>
        <position position="729"/>
    </location>
</feature>
<dbReference type="SUPFAM" id="SSF57667">
    <property type="entry name" value="beta-beta-alpha zinc fingers"/>
    <property type="match status" value="2"/>
</dbReference>
<sequence length="729" mass="83875">MTHFKSDYSLQAHTRVWSGKYKCDQCNATFCTLSGLQMHQKRGCDIKSNVPCNYMFCNFCNAELKWKTSLQSHLFHVHGDLIHSGKNADGDAPVRSNDLANFSDTSLAEELAPPSKRRKICQSIGNSSPLVFKVSNSPSTDTLKNKLEKCKECIVLIKRCDSIVKSIKLGENISLQVDLKETMHLPSNANSASFDLPLAKCVNAYKCSRCEKAFPLKKEMKKHMIAVHLTSTNYTARYKSKMLLQHYMRHSSILFKDNVEEFNICKKLHHCAGCRKRFWLRSCLDQHEKVCRIAQRSHASALESSKDETAKVFDENQDSSELSEGTFKRNRSAKILCIENMKKLLDTKDTFVIKRRWRSARCSVCGQFRSFNKKCMYKILFKHYKIRCNICHQAFASRKMLKSHTCTIHKYNTSVCGKSFHGMYQLHHHNKLEHYPAKLRDLYTYMCSICEEGFNYESHLHAHKFHVHPDGIIVDMNIKHDHTYTLPTNIITMSENIPSIPIKTYTCDVCDLQFTNKEDLKEHQLEYSNIGEIYCKKCTKSYNTIAALAKHYSLNHSGSVPNIMKCCHCNEALTTNTSLQCHMRHFHGSNASQNVAKKRKRNSCMKFNGGLVEFNKHVGDTYATCNTKFDHTVSLKNHLLEYSNIGSYDCIVCHWKFAELRFLEKHKMNHVDSRDSPVHCPICNEGFTDSALARIHVLHLHSYESSGLIQNSRVTSNRKTDQHRLASRI</sequence>
<feature type="domain" description="C2H2-type" evidence="8">
    <location>
        <begin position="21"/>
        <end position="48"/>
    </location>
</feature>
<dbReference type="GO" id="GO:0008270">
    <property type="term" value="F:zinc ion binding"/>
    <property type="evidence" value="ECO:0007669"/>
    <property type="project" value="UniProtKB-KW"/>
</dbReference>
<feature type="domain" description="C2H2-type" evidence="8">
    <location>
        <begin position="648"/>
        <end position="675"/>
    </location>
</feature>
<reference evidence="10" key="1">
    <citation type="submission" date="2025-08" db="UniProtKB">
        <authorList>
            <consortium name="RefSeq"/>
        </authorList>
    </citation>
    <scope>IDENTIFICATION</scope>
    <source>
        <tissue evidence="10">Whole body</tissue>
    </source>
</reference>
<dbReference type="RefSeq" id="XP_017891650.1">
    <property type="nucleotide sequence ID" value="XM_018036161.1"/>
</dbReference>
<dbReference type="InterPro" id="IPR036236">
    <property type="entry name" value="Znf_C2H2_sf"/>
</dbReference>
<evidence type="ECO:0000256" key="5">
    <source>
        <dbReference type="ARBA" id="ARBA00022833"/>
    </source>
</evidence>
<dbReference type="PANTHER" id="PTHR24376">
    <property type="entry name" value="ZINC FINGER PROTEIN"/>
    <property type="match status" value="1"/>
</dbReference>
<comment type="subcellular location">
    <subcellularLocation>
        <location evidence="1">Nucleus</location>
    </subcellularLocation>
</comment>